<protein>
    <submittedName>
        <fullName evidence="1">Uncharacterized protein</fullName>
    </submittedName>
</protein>
<accession>A0ABV7PGH0</accession>
<proteinExistence type="predicted"/>
<organism evidence="1 2">
    <name type="scientific">Massilia haematophila</name>
    <dbReference type="NCBI Taxonomy" id="457923"/>
    <lineage>
        <taxon>Bacteria</taxon>
        <taxon>Pseudomonadati</taxon>
        <taxon>Pseudomonadota</taxon>
        <taxon>Betaproteobacteria</taxon>
        <taxon>Burkholderiales</taxon>
        <taxon>Oxalobacteraceae</taxon>
        <taxon>Telluria group</taxon>
        <taxon>Massilia</taxon>
    </lineage>
</organism>
<dbReference type="RefSeq" id="WP_379733483.1">
    <property type="nucleotide sequence ID" value="NZ_JBHRVV010000001.1"/>
</dbReference>
<sequence>MRPLAEQFRDRIIRMVVPDRPASTVIVHQAPALDDACNLLADCTDAKQLLRAKGYGQVGMSVLEIVQLLPLAPQRPARIRKKRR</sequence>
<evidence type="ECO:0000313" key="2">
    <source>
        <dbReference type="Proteomes" id="UP001595665"/>
    </source>
</evidence>
<reference evidence="2" key="1">
    <citation type="journal article" date="2019" name="Int. J. Syst. Evol. Microbiol.">
        <title>The Global Catalogue of Microorganisms (GCM) 10K type strain sequencing project: providing services to taxonomists for standard genome sequencing and annotation.</title>
        <authorList>
            <consortium name="The Broad Institute Genomics Platform"/>
            <consortium name="The Broad Institute Genome Sequencing Center for Infectious Disease"/>
            <person name="Wu L."/>
            <person name="Ma J."/>
        </authorList>
    </citation>
    <scope>NUCLEOTIDE SEQUENCE [LARGE SCALE GENOMIC DNA]</scope>
    <source>
        <strain evidence="2">CCM 7480</strain>
    </source>
</reference>
<evidence type="ECO:0000313" key="1">
    <source>
        <dbReference type="EMBL" id="MFC3457240.1"/>
    </source>
</evidence>
<name>A0ABV7PGH0_9BURK</name>
<dbReference type="EMBL" id="JBHRVV010000001">
    <property type="protein sequence ID" value="MFC3457240.1"/>
    <property type="molecule type" value="Genomic_DNA"/>
</dbReference>
<dbReference type="Proteomes" id="UP001595665">
    <property type="component" value="Unassembled WGS sequence"/>
</dbReference>
<comment type="caution">
    <text evidence="1">The sequence shown here is derived from an EMBL/GenBank/DDBJ whole genome shotgun (WGS) entry which is preliminary data.</text>
</comment>
<keyword evidence="2" id="KW-1185">Reference proteome</keyword>
<gene>
    <name evidence="1" type="ORF">ACFOPH_03105</name>
</gene>